<sequence>MSFRALFVSLPLVAIASSYASSASADSACFPACRSGYLCSAQGTCVSRCNPPCGQGERCLANGECEVASSSASLAPSSSSSDEEPTTKLSLHGGALFQSSNSRSAAGFLTAFQVLIGTQHAAVLGARFGVLFYEGHTTPEVGLDLGYRARFGSGDLRGGPMILAQPQLWFGDGATAIHLGGAVGGFIEYKQLIVQIPVGGGAVRSTAYNGQWNGVFTVAPTLGVRF</sequence>
<proteinExistence type="predicted"/>
<feature type="chain" id="PRO_5046449570" evidence="1">
    <location>
        <begin position="21"/>
        <end position="226"/>
    </location>
</feature>
<dbReference type="RefSeq" id="WP_394835163.1">
    <property type="nucleotide sequence ID" value="NZ_CP089929.1"/>
</dbReference>
<protein>
    <submittedName>
        <fullName evidence="2">Uncharacterized protein</fullName>
    </submittedName>
</protein>
<name>A0ABZ2L9W7_9BACT</name>
<gene>
    <name evidence="2" type="ORF">LVJ94_52560</name>
</gene>
<evidence type="ECO:0000256" key="1">
    <source>
        <dbReference type="SAM" id="SignalP"/>
    </source>
</evidence>
<accession>A0ABZ2L9W7</accession>
<organism evidence="2 3">
    <name type="scientific">Pendulispora rubella</name>
    <dbReference type="NCBI Taxonomy" id="2741070"/>
    <lineage>
        <taxon>Bacteria</taxon>
        <taxon>Pseudomonadati</taxon>
        <taxon>Myxococcota</taxon>
        <taxon>Myxococcia</taxon>
        <taxon>Myxococcales</taxon>
        <taxon>Sorangiineae</taxon>
        <taxon>Pendulisporaceae</taxon>
        <taxon>Pendulispora</taxon>
    </lineage>
</organism>
<dbReference type="EMBL" id="CP089983">
    <property type="protein sequence ID" value="WXB05517.1"/>
    <property type="molecule type" value="Genomic_DNA"/>
</dbReference>
<feature type="signal peptide" evidence="1">
    <location>
        <begin position="1"/>
        <end position="20"/>
    </location>
</feature>
<evidence type="ECO:0000313" key="3">
    <source>
        <dbReference type="Proteomes" id="UP001374803"/>
    </source>
</evidence>
<dbReference type="Proteomes" id="UP001374803">
    <property type="component" value="Chromosome"/>
</dbReference>
<keyword evidence="1" id="KW-0732">Signal</keyword>
<reference evidence="2" key="1">
    <citation type="submission" date="2021-12" db="EMBL/GenBank/DDBJ databases">
        <title>Discovery of the Pendulisporaceae a myxobacterial family with distinct sporulation behavior and unique specialized metabolism.</title>
        <authorList>
            <person name="Garcia R."/>
            <person name="Popoff A."/>
            <person name="Bader C.D."/>
            <person name="Loehr J."/>
            <person name="Walesch S."/>
            <person name="Walt C."/>
            <person name="Boldt J."/>
            <person name="Bunk B."/>
            <person name="Haeckl F.J.F.P.J."/>
            <person name="Gunesch A.P."/>
            <person name="Birkelbach J."/>
            <person name="Nuebel U."/>
            <person name="Pietschmann T."/>
            <person name="Bach T."/>
            <person name="Mueller R."/>
        </authorList>
    </citation>
    <scope>NUCLEOTIDE SEQUENCE</scope>
    <source>
        <strain evidence="2">MSr11367</strain>
    </source>
</reference>
<evidence type="ECO:0000313" key="2">
    <source>
        <dbReference type="EMBL" id="WXB05517.1"/>
    </source>
</evidence>
<keyword evidence="3" id="KW-1185">Reference proteome</keyword>